<dbReference type="AlphaFoldDB" id="A0A1R1EUG7"/>
<name>A0A1R1EUG7_9BACL</name>
<dbReference type="Pfam" id="PF09580">
    <property type="entry name" value="Spore_YhcN_YlaJ"/>
    <property type="match status" value="1"/>
</dbReference>
<dbReference type="InterPro" id="IPR019076">
    <property type="entry name" value="Spore_lipoprot_YhcN/YlaJ-like"/>
</dbReference>
<dbReference type="Proteomes" id="UP000187172">
    <property type="component" value="Unassembled WGS sequence"/>
</dbReference>
<feature type="compositionally biased region" description="Polar residues" evidence="1">
    <location>
        <begin position="19"/>
        <end position="37"/>
    </location>
</feature>
<dbReference type="PROSITE" id="PS51257">
    <property type="entry name" value="PROKAR_LIPOPROTEIN"/>
    <property type="match status" value="1"/>
</dbReference>
<dbReference type="NCBIfam" id="TIGR02898">
    <property type="entry name" value="spore_YhcN_YlaJ"/>
    <property type="match status" value="1"/>
</dbReference>
<evidence type="ECO:0000313" key="3">
    <source>
        <dbReference type="EMBL" id="OMF55435.1"/>
    </source>
</evidence>
<feature type="signal peptide" evidence="2">
    <location>
        <begin position="1"/>
        <end position="20"/>
    </location>
</feature>
<reference evidence="3 4" key="1">
    <citation type="submission" date="2016-11" db="EMBL/GenBank/DDBJ databases">
        <title>Paenibacillus species isolates.</title>
        <authorList>
            <person name="Beno S.M."/>
        </authorList>
    </citation>
    <scope>NUCLEOTIDE SEQUENCE [LARGE SCALE GENOMIC DNA]</scope>
    <source>
        <strain evidence="3 4">FSL R5-0378</strain>
    </source>
</reference>
<feature type="region of interest" description="Disordered" evidence="1">
    <location>
        <begin position="19"/>
        <end position="41"/>
    </location>
</feature>
<keyword evidence="4" id="KW-1185">Reference proteome</keyword>
<organism evidence="3 4">
    <name type="scientific">Paenibacillus rhizosphaerae</name>
    <dbReference type="NCBI Taxonomy" id="297318"/>
    <lineage>
        <taxon>Bacteria</taxon>
        <taxon>Bacillati</taxon>
        <taxon>Bacillota</taxon>
        <taxon>Bacilli</taxon>
        <taxon>Bacillales</taxon>
        <taxon>Paenibacillaceae</taxon>
        <taxon>Paenibacillus</taxon>
    </lineage>
</organism>
<comment type="caution">
    <text evidence="3">The sequence shown here is derived from an EMBL/GenBank/DDBJ whole genome shotgun (WGS) entry which is preliminary data.</text>
</comment>
<feature type="chain" id="PRO_5039509652" description="Sporulation protein" evidence="2">
    <location>
        <begin position="21"/>
        <end position="187"/>
    </location>
</feature>
<gene>
    <name evidence="3" type="ORF">BK138_12160</name>
</gene>
<evidence type="ECO:0000256" key="2">
    <source>
        <dbReference type="SAM" id="SignalP"/>
    </source>
</evidence>
<accession>A0A1R1EUG7</accession>
<evidence type="ECO:0000256" key="1">
    <source>
        <dbReference type="SAM" id="MobiDB-lite"/>
    </source>
</evidence>
<dbReference type="STRING" id="297318.BK138_12160"/>
<dbReference type="InterPro" id="IPR014247">
    <property type="entry name" value="Spore_lipoprot_YhcN/YlaJ"/>
</dbReference>
<dbReference type="GO" id="GO:0030435">
    <property type="term" value="P:sporulation resulting in formation of a cellular spore"/>
    <property type="evidence" value="ECO:0007669"/>
    <property type="project" value="InterPro"/>
</dbReference>
<keyword evidence="2" id="KW-0732">Signal</keyword>
<evidence type="ECO:0000313" key="4">
    <source>
        <dbReference type="Proteomes" id="UP000187172"/>
    </source>
</evidence>
<proteinExistence type="predicted"/>
<protein>
    <recommendedName>
        <fullName evidence="5">Sporulation protein</fullName>
    </recommendedName>
</protein>
<sequence>MRMFLLVVLTMALLSGCNHQNTASPSPQSQQGPTAASTGDHHRLSLRSAGNTAVRSAEDTTDLALKDHLENIAEKVNGVKKAHAVVLGNTAVVGIDVDGNLTRSRVGTIKYTVAEALKKDPRGKNALVTADMDLSSRIAEIGQHIQKGEPVSGFASELADIVGRIVPQLPRDVKSRQNSPSSPSPTR</sequence>
<evidence type="ECO:0008006" key="5">
    <source>
        <dbReference type="Google" id="ProtNLM"/>
    </source>
</evidence>
<dbReference type="EMBL" id="MRTP01000002">
    <property type="protein sequence ID" value="OMF55435.1"/>
    <property type="molecule type" value="Genomic_DNA"/>
</dbReference>